<feature type="compositionally biased region" description="Gly residues" evidence="1">
    <location>
        <begin position="360"/>
        <end position="369"/>
    </location>
</feature>
<dbReference type="Proteomes" id="UP000298138">
    <property type="component" value="Unassembled WGS sequence"/>
</dbReference>
<keyword evidence="3" id="KW-1185">Reference proteome</keyword>
<feature type="compositionally biased region" description="Polar residues" evidence="1">
    <location>
        <begin position="53"/>
        <end position="64"/>
    </location>
</feature>
<protein>
    <submittedName>
        <fullName evidence="2">Uncharacterized protein</fullName>
    </submittedName>
</protein>
<dbReference type="InParanoid" id="A0A4S2MNA6"/>
<name>A0A4S2MNA6_9PEZI</name>
<feature type="compositionally biased region" description="Low complexity" evidence="1">
    <location>
        <begin position="289"/>
        <end position="301"/>
    </location>
</feature>
<evidence type="ECO:0000256" key="1">
    <source>
        <dbReference type="SAM" id="MobiDB-lite"/>
    </source>
</evidence>
<dbReference type="EMBL" id="ML220141">
    <property type="protein sequence ID" value="TGZ78475.1"/>
    <property type="molecule type" value="Genomic_DNA"/>
</dbReference>
<feature type="compositionally biased region" description="Pro residues" evidence="1">
    <location>
        <begin position="10"/>
        <end position="31"/>
    </location>
</feature>
<sequence>MTYQLYSLTPQPPPNPSPISPPPPDQRPFDPPELSLESIDSTIPPGFPLPSVHSITSQPDNGPSPSRHPLPPITSSRPYPEQRIQPQHSQLQQQQVHYQFIQYGDFPAVALPFTPLRAQSIQFGDHSPIAVPLTTTPHDNNTTIEAKSRKGERDAAQGLLPLTGPPDQGVEWKGWFDVLHPPELPRAPENRPQRVYQQVEISGGFEYPHAQPQLLEQPQFDLTMQLNSQSHLPPPWVQENCAGLGMGMVPGTYILPDRLPTVQQQYRELPLRWEQQCRSLKDKQDQQYHEQPQQPQQLAQERPARPIRPQATSIALLSASRSLNAALNHGVSDAVEMRALGGLEGWELERREKRERIGGEDGGSGVVGD</sequence>
<feature type="region of interest" description="Disordered" evidence="1">
    <location>
        <begin position="281"/>
        <end position="305"/>
    </location>
</feature>
<feature type="region of interest" description="Disordered" evidence="1">
    <location>
        <begin position="349"/>
        <end position="369"/>
    </location>
</feature>
<organism evidence="2 3">
    <name type="scientific">Ascodesmis nigricans</name>
    <dbReference type="NCBI Taxonomy" id="341454"/>
    <lineage>
        <taxon>Eukaryota</taxon>
        <taxon>Fungi</taxon>
        <taxon>Dikarya</taxon>
        <taxon>Ascomycota</taxon>
        <taxon>Pezizomycotina</taxon>
        <taxon>Pezizomycetes</taxon>
        <taxon>Pezizales</taxon>
        <taxon>Ascodesmidaceae</taxon>
        <taxon>Ascodesmis</taxon>
    </lineage>
</organism>
<feature type="compositionally biased region" description="Basic and acidic residues" evidence="1">
    <location>
        <begin position="349"/>
        <end position="359"/>
    </location>
</feature>
<accession>A0A4S2MNA6</accession>
<feature type="region of interest" description="Disordered" evidence="1">
    <location>
        <begin position="1"/>
        <end position="93"/>
    </location>
</feature>
<evidence type="ECO:0000313" key="3">
    <source>
        <dbReference type="Proteomes" id="UP000298138"/>
    </source>
</evidence>
<dbReference type="AlphaFoldDB" id="A0A4S2MNA6"/>
<gene>
    <name evidence="2" type="ORF">EX30DRAFT_343195</name>
</gene>
<reference evidence="2 3" key="1">
    <citation type="submission" date="2019-04" db="EMBL/GenBank/DDBJ databases">
        <title>Comparative genomics and transcriptomics to analyze fruiting body development in filamentous ascomycetes.</title>
        <authorList>
            <consortium name="DOE Joint Genome Institute"/>
            <person name="Lutkenhaus R."/>
            <person name="Traeger S."/>
            <person name="Breuer J."/>
            <person name="Kuo A."/>
            <person name="Lipzen A."/>
            <person name="Pangilinan J."/>
            <person name="Dilworth D."/>
            <person name="Sandor L."/>
            <person name="Poggeler S."/>
            <person name="Barry K."/>
            <person name="Grigoriev I.V."/>
            <person name="Nowrousian M."/>
        </authorList>
    </citation>
    <scope>NUCLEOTIDE SEQUENCE [LARGE SCALE GENOMIC DNA]</scope>
    <source>
        <strain evidence="2 3">CBS 389.68</strain>
    </source>
</reference>
<proteinExistence type="predicted"/>
<feature type="compositionally biased region" description="Low complexity" evidence="1">
    <location>
        <begin position="82"/>
        <end position="93"/>
    </location>
</feature>
<evidence type="ECO:0000313" key="2">
    <source>
        <dbReference type="EMBL" id="TGZ78475.1"/>
    </source>
</evidence>